<evidence type="ECO:0000256" key="2">
    <source>
        <dbReference type="SAM" id="MobiDB-lite"/>
    </source>
</evidence>
<feature type="region of interest" description="Disordered" evidence="2">
    <location>
        <begin position="224"/>
        <end position="245"/>
    </location>
</feature>
<feature type="coiled-coil region" evidence="1">
    <location>
        <begin position="31"/>
        <end position="58"/>
    </location>
</feature>
<keyword evidence="5" id="KW-1185">Reference proteome</keyword>
<evidence type="ECO:0000313" key="5">
    <source>
        <dbReference type="Proteomes" id="UP000605986"/>
    </source>
</evidence>
<evidence type="ECO:0000256" key="1">
    <source>
        <dbReference type="SAM" id="Coils"/>
    </source>
</evidence>
<dbReference type="Proteomes" id="UP000605986">
    <property type="component" value="Unassembled WGS sequence"/>
</dbReference>
<dbReference type="OrthoDB" id="524326at2759"/>
<comment type="caution">
    <text evidence="4">The sequence shown here is derived from an EMBL/GenBank/DDBJ whole genome shotgun (WGS) entry which is preliminary data.</text>
</comment>
<organism evidence="4 5">
    <name type="scientific">Fusarium austroafricanum</name>
    <dbReference type="NCBI Taxonomy" id="2364996"/>
    <lineage>
        <taxon>Eukaryota</taxon>
        <taxon>Fungi</taxon>
        <taxon>Dikarya</taxon>
        <taxon>Ascomycota</taxon>
        <taxon>Pezizomycotina</taxon>
        <taxon>Sordariomycetes</taxon>
        <taxon>Hypocreomycetidae</taxon>
        <taxon>Hypocreales</taxon>
        <taxon>Nectriaceae</taxon>
        <taxon>Fusarium</taxon>
        <taxon>Fusarium concolor species complex</taxon>
    </lineage>
</organism>
<accession>A0A8H4K7L4</accession>
<proteinExistence type="predicted"/>
<feature type="domain" description="Azaphilone pigments biosynthesis cluster protein L N-terminal" evidence="3">
    <location>
        <begin position="1"/>
        <end position="180"/>
    </location>
</feature>
<dbReference type="Pfam" id="PF17111">
    <property type="entry name" value="PigL_N"/>
    <property type="match status" value="1"/>
</dbReference>
<dbReference type="EMBL" id="JAADJG010000472">
    <property type="protein sequence ID" value="KAF4446197.1"/>
    <property type="molecule type" value="Genomic_DNA"/>
</dbReference>
<gene>
    <name evidence="4" type="ORF">F53441_10173</name>
</gene>
<reference evidence="4" key="1">
    <citation type="submission" date="2020-01" db="EMBL/GenBank/DDBJ databases">
        <title>Identification and distribution of gene clusters putatively required for synthesis of sphingolipid metabolism inhibitors in phylogenetically diverse species of the filamentous fungus Fusarium.</title>
        <authorList>
            <person name="Kim H.-S."/>
            <person name="Busman M."/>
            <person name="Brown D.W."/>
            <person name="Divon H."/>
            <person name="Uhlig S."/>
            <person name="Proctor R.H."/>
        </authorList>
    </citation>
    <scope>NUCLEOTIDE SEQUENCE</scope>
    <source>
        <strain evidence="4">NRRL 53441</strain>
    </source>
</reference>
<feature type="compositionally biased region" description="Polar residues" evidence="2">
    <location>
        <begin position="274"/>
        <end position="283"/>
    </location>
</feature>
<evidence type="ECO:0000259" key="3">
    <source>
        <dbReference type="Pfam" id="PF17111"/>
    </source>
</evidence>
<protein>
    <recommendedName>
        <fullName evidence="3">Azaphilone pigments biosynthesis cluster protein L N-terminal domain-containing protein</fullName>
    </recommendedName>
</protein>
<keyword evidence="1" id="KW-0175">Coiled coil</keyword>
<name>A0A8H4K7L4_9HYPO</name>
<dbReference type="InterPro" id="IPR031348">
    <property type="entry name" value="PigL_N"/>
</dbReference>
<dbReference type="AlphaFoldDB" id="A0A8H4K7L4"/>
<feature type="region of interest" description="Disordered" evidence="2">
    <location>
        <begin position="260"/>
        <end position="307"/>
    </location>
</feature>
<sequence length="591" mass="65503">MDGLSVAASCIAVIQAADQTCKVISQFVRDCKDAKNDLAAVSQELSTLARTLSQLKDLVPDGSEFFDSDLTNDTKKDIQAIIESCLIIAKDIEDVLSAHEGNLAAVSWATRGKRKIATFKTLLETNRRALNLAVDTITLAVTQDVKKDTSQILDNTTHTRGDISALIDRIRRLEAMVANKDPNDPRTFMLMRYLNDLSSVAGSVCDMSSRPVTPESDISDHIVAESSPANVPLEESTKSYETQTARKSPGLVVTVTNPTETEEVQTAIPIPPASKTSSSTRLDQSALAGSAESLTTNRTSPSAPKAASKVAEYALSSDGNKILWRDKRYMIYDIDSGEVNDADPKPPPWNTSIPELRQPYFATTTLKVEILTTDASLLLGRVHTTAGCWLVVYNEHPTSILPLSKDCALYFELNRSTPSLVKVVRTKTADRYGLSFRDKLISRAQPVNSELFTFSREHQTVMAISKERDSAFLYIWKLHPDWFADGHGDMSFQKIRKIQLPPHNRIEETAIIILLPGSNIRVLAIKLPSDGQPQDFIITDQELVTRPGGLRNIFCRSQQKPSHESLYSFSRSHCDGKFEISEDRKLIMIKF</sequence>
<evidence type="ECO:0000313" key="4">
    <source>
        <dbReference type="EMBL" id="KAF4446197.1"/>
    </source>
</evidence>